<gene>
    <name evidence="2" type="ORF">O181_061209</name>
</gene>
<dbReference type="EMBL" id="AVOT02028860">
    <property type="protein sequence ID" value="MBW0521494.1"/>
    <property type="molecule type" value="Genomic_DNA"/>
</dbReference>
<evidence type="ECO:0000256" key="1">
    <source>
        <dbReference type="SAM" id="MobiDB-lite"/>
    </source>
</evidence>
<organism evidence="2 3">
    <name type="scientific">Austropuccinia psidii MF-1</name>
    <dbReference type="NCBI Taxonomy" id="1389203"/>
    <lineage>
        <taxon>Eukaryota</taxon>
        <taxon>Fungi</taxon>
        <taxon>Dikarya</taxon>
        <taxon>Basidiomycota</taxon>
        <taxon>Pucciniomycotina</taxon>
        <taxon>Pucciniomycetes</taxon>
        <taxon>Pucciniales</taxon>
        <taxon>Sphaerophragmiaceae</taxon>
        <taxon>Austropuccinia</taxon>
    </lineage>
</organism>
<protein>
    <submittedName>
        <fullName evidence="2">Uncharacterized protein</fullName>
    </submittedName>
</protein>
<comment type="caution">
    <text evidence="2">The sequence shown here is derived from an EMBL/GenBank/DDBJ whole genome shotgun (WGS) entry which is preliminary data.</text>
</comment>
<proteinExistence type="predicted"/>
<dbReference type="Proteomes" id="UP000765509">
    <property type="component" value="Unassembled WGS sequence"/>
</dbReference>
<dbReference type="AlphaFoldDB" id="A0A9Q3EHW3"/>
<feature type="region of interest" description="Disordered" evidence="1">
    <location>
        <begin position="36"/>
        <end position="106"/>
    </location>
</feature>
<reference evidence="2" key="1">
    <citation type="submission" date="2021-03" db="EMBL/GenBank/DDBJ databases">
        <title>Draft genome sequence of rust myrtle Austropuccinia psidii MF-1, a brazilian biotype.</title>
        <authorList>
            <person name="Quecine M.C."/>
            <person name="Pachon D.M.R."/>
            <person name="Bonatelli M.L."/>
            <person name="Correr F.H."/>
            <person name="Franceschini L.M."/>
            <person name="Leite T.F."/>
            <person name="Margarido G.R.A."/>
            <person name="Almeida C.A."/>
            <person name="Ferrarezi J.A."/>
            <person name="Labate C.A."/>
        </authorList>
    </citation>
    <scope>NUCLEOTIDE SEQUENCE</scope>
    <source>
        <strain evidence="2">MF-1</strain>
    </source>
</reference>
<evidence type="ECO:0000313" key="2">
    <source>
        <dbReference type="EMBL" id="MBW0521494.1"/>
    </source>
</evidence>
<name>A0A9Q3EHW3_9BASI</name>
<accession>A0A9Q3EHW3</accession>
<feature type="compositionally biased region" description="Polar residues" evidence="1">
    <location>
        <begin position="74"/>
        <end position="98"/>
    </location>
</feature>
<keyword evidence="3" id="KW-1185">Reference proteome</keyword>
<sequence>MSFPHNNSYHPPSKESSFHLHKFEQMKNTISQGDEVIARLMQQAEDEAAAKNNPLASESNNKTKDKGKGCCKSFQDQLPVAQSSNIGSSRKPTGQTPNPHLPQSRAALSVRRNPIQMLMQDAPPDFKYTKVGDTLLKYAFRQLILI</sequence>
<evidence type="ECO:0000313" key="3">
    <source>
        <dbReference type="Proteomes" id="UP000765509"/>
    </source>
</evidence>